<keyword evidence="3" id="KW-1185">Reference proteome</keyword>
<evidence type="ECO:0000313" key="2">
    <source>
        <dbReference type="EMBL" id="KAF1980166.1"/>
    </source>
</evidence>
<feature type="domain" description="Protein kinase" evidence="1">
    <location>
        <begin position="106"/>
        <end position="229"/>
    </location>
</feature>
<evidence type="ECO:0000259" key="1">
    <source>
        <dbReference type="PROSITE" id="PS50011"/>
    </source>
</evidence>
<dbReference type="InterPro" id="IPR011009">
    <property type="entry name" value="Kinase-like_dom_sf"/>
</dbReference>
<dbReference type="GO" id="GO:0005524">
    <property type="term" value="F:ATP binding"/>
    <property type="evidence" value="ECO:0007669"/>
    <property type="project" value="InterPro"/>
</dbReference>
<protein>
    <recommendedName>
        <fullName evidence="1">Protein kinase domain-containing protein</fullName>
    </recommendedName>
</protein>
<dbReference type="Proteomes" id="UP000800036">
    <property type="component" value="Unassembled WGS sequence"/>
</dbReference>
<reference evidence="2" key="1">
    <citation type="journal article" date="2020" name="Stud. Mycol.">
        <title>101 Dothideomycetes genomes: a test case for predicting lifestyles and emergence of pathogens.</title>
        <authorList>
            <person name="Haridas S."/>
            <person name="Albert R."/>
            <person name="Binder M."/>
            <person name="Bloem J."/>
            <person name="Labutti K."/>
            <person name="Salamov A."/>
            <person name="Andreopoulos B."/>
            <person name="Baker S."/>
            <person name="Barry K."/>
            <person name="Bills G."/>
            <person name="Bluhm B."/>
            <person name="Cannon C."/>
            <person name="Castanera R."/>
            <person name="Culley D."/>
            <person name="Daum C."/>
            <person name="Ezra D."/>
            <person name="Gonzalez J."/>
            <person name="Henrissat B."/>
            <person name="Kuo A."/>
            <person name="Liang C."/>
            <person name="Lipzen A."/>
            <person name="Lutzoni F."/>
            <person name="Magnuson J."/>
            <person name="Mondo S."/>
            <person name="Nolan M."/>
            <person name="Ohm R."/>
            <person name="Pangilinan J."/>
            <person name="Park H.-J."/>
            <person name="Ramirez L."/>
            <person name="Alfaro M."/>
            <person name="Sun H."/>
            <person name="Tritt A."/>
            <person name="Yoshinaga Y."/>
            <person name="Zwiers L.-H."/>
            <person name="Turgeon B."/>
            <person name="Goodwin S."/>
            <person name="Spatafora J."/>
            <person name="Crous P."/>
            <person name="Grigoriev I."/>
        </authorList>
    </citation>
    <scope>NUCLEOTIDE SEQUENCE</scope>
    <source>
        <strain evidence="2">CBS 107.79</strain>
    </source>
</reference>
<accession>A0A6A5VZ49</accession>
<sequence>MSENKKLPTGEAVPLSFRRILMLRDRNGRIKFVLATARKDLRAPPEDTVPLGMHSGNSRRPYKENAFLTLLRPKGVWPLDPNSDWSGRGQHVEFQPSERDSIPRLLEVKALLGSTFSAAVESVKCKKIYLARKTISCGRYINKEQAIDEVAHLNQVQHSHIVRVVGTYSIAKQLSILLYPVAEYNLETFLREMSEYSGNEIDDPQHTLTLTTFFGYLCNALAYIHSKMT</sequence>
<evidence type="ECO:0000313" key="3">
    <source>
        <dbReference type="Proteomes" id="UP000800036"/>
    </source>
</evidence>
<dbReference type="Pfam" id="PF07714">
    <property type="entry name" value="PK_Tyr_Ser-Thr"/>
    <property type="match status" value="1"/>
</dbReference>
<organism evidence="2 3">
    <name type="scientific">Bimuria novae-zelandiae CBS 107.79</name>
    <dbReference type="NCBI Taxonomy" id="1447943"/>
    <lineage>
        <taxon>Eukaryota</taxon>
        <taxon>Fungi</taxon>
        <taxon>Dikarya</taxon>
        <taxon>Ascomycota</taxon>
        <taxon>Pezizomycotina</taxon>
        <taxon>Dothideomycetes</taxon>
        <taxon>Pleosporomycetidae</taxon>
        <taxon>Pleosporales</taxon>
        <taxon>Massarineae</taxon>
        <taxon>Didymosphaeriaceae</taxon>
        <taxon>Bimuria</taxon>
    </lineage>
</organism>
<dbReference type="PROSITE" id="PS50011">
    <property type="entry name" value="PROTEIN_KINASE_DOM"/>
    <property type="match status" value="1"/>
</dbReference>
<dbReference type="EMBL" id="ML976656">
    <property type="protein sequence ID" value="KAF1980166.1"/>
    <property type="molecule type" value="Genomic_DNA"/>
</dbReference>
<dbReference type="AlphaFoldDB" id="A0A6A5VZ49"/>
<dbReference type="SUPFAM" id="SSF56112">
    <property type="entry name" value="Protein kinase-like (PK-like)"/>
    <property type="match status" value="1"/>
</dbReference>
<gene>
    <name evidence="2" type="ORF">BU23DRAFT_594482</name>
</gene>
<dbReference type="OrthoDB" id="4062651at2759"/>
<proteinExistence type="predicted"/>
<dbReference type="Gene3D" id="1.10.510.10">
    <property type="entry name" value="Transferase(Phosphotransferase) domain 1"/>
    <property type="match status" value="1"/>
</dbReference>
<dbReference type="InterPro" id="IPR000719">
    <property type="entry name" value="Prot_kinase_dom"/>
</dbReference>
<dbReference type="InterPro" id="IPR001245">
    <property type="entry name" value="Ser-Thr/Tyr_kinase_cat_dom"/>
</dbReference>
<dbReference type="GO" id="GO:0004672">
    <property type="term" value="F:protein kinase activity"/>
    <property type="evidence" value="ECO:0007669"/>
    <property type="project" value="InterPro"/>
</dbReference>
<name>A0A6A5VZ49_9PLEO</name>